<feature type="transmembrane region" description="Helical" evidence="1">
    <location>
        <begin position="73"/>
        <end position="99"/>
    </location>
</feature>
<feature type="transmembrane region" description="Helical" evidence="1">
    <location>
        <begin position="20"/>
        <end position="53"/>
    </location>
</feature>
<keyword evidence="1" id="KW-0812">Transmembrane</keyword>
<reference evidence="2" key="1">
    <citation type="submission" date="2020-06" db="EMBL/GenBank/DDBJ databases">
        <title>Unique genomic features of the anaerobic methanotrophic archaea.</title>
        <authorList>
            <person name="Chadwick G.L."/>
            <person name="Skennerton C.T."/>
            <person name="Laso-Perez R."/>
            <person name="Leu A.O."/>
            <person name="Speth D.R."/>
            <person name="Yu H."/>
            <person name="Morgan-Lang C."/>
            <person name="Hatzenpichler R."/>
            <person name="Goudeau D."/>
            <person name="Malmstrom R."/>
            <person name="Brazelton W.J."/>
            <person name="Woyke T."/>
            <person name="Hallam S.J."/>
            <person name="Tyson G.W."/>
            <person name="Wegener G."/>
            <person name="Boetius A."/>
            <person name="Orphan V."/>
        </authorList>
    </citation>
    <scope>NUCLEOTIDE SEQUENCE</scope>
</reference>
<organism evidence="2">
    <name type="scientific">Candidatus Methanophaga sp. ANME-1 ERB7</name>
    <dbReference type="NCBI Taxonomy" id="2759913"/>
    <lineage>
        <taxon>Archaea</taxon>
        <taxon>Methanobacteriati</taxon>
        <taxon>Methanobacteriota</taxon>
        <taxon>Stenosarchaea group</taxon>
        <taxon>Methanomicrobia</taxon>
        <taxon>Candidatus Methanophagales</taxon>
        <taxon>Candidatus Methanophagaceae</taxon>
        <taxon>Candidatus Methanophaga</taxon>
    </lineage>
</organism>
<evidence type="ECO:0000256" key="1">
    <source>
        <dbReference type="SAM" id="Phobius"/>
    </source>
</evidence>
<accession>A0A7G9ZBG7</accession>
<evidence type="ECO:0000313" key="2">
    <source>
        <dbReference type="EMBL" id="QNO57601.1"/>
    </source>
</evidence>
<dbReference type="AlphaFoldDB" id="A0A7G9ZBG7"/>
<keyword evidence="1" id="KW-0472">Membrane</keyword>
<gene>
    <name evidence="2" type="ORF">POLJIEDG_00004</name>
</gene>
<keyword evidence="1" id="KW-1133">Transmembrane helix</keyword>
<sequence length="135" mass="14703">MVEETSSVIEKGFETWKQNLGICLPFVFSTVLTSVVGIIIIGSAILAAIPSLVPQFTKFDEITPDVIPQVLPQILQSMGIIIIAIIATIILCMLIDAFFWAGAIGMAKEATKTGRANISHMIEYGKRKFISPVLH</sequence>
<protein>
    <submittedName>
        <fullName evidence="2">Uncharacterized protein</fullName>
    </submittedName>
</protein>
<proteinExistence type="predicted"/>
<name>A0A7G9ZBG7_9EURY</name>
<dbReference type="EMBL" id="MT631695">
    <property type="protein sequence ID" value="QNO57601.1"/>
    <property type="molecule type" value="Genomic_DNA"/>
</dbReference>